<name>A0A561BXG4_9ACTN</name>
<keyword evidence="2" id="KW-0378">Hydrolase</keyword>
<dbReference type="Proteomes" id="UP000318380">
    <property type="component" value="Unassembled WGS sequence"/>
</dbReference>
<feature type="domain" description="AB hydrolase-1" evidence="1">
    <location>
        <begin position="15"/>
        <end position="233"/>
    </location>
</feature>
<dbReference type="Gene3D" id="3.40.50.1820">
    <property type="entry name" value="alpha/beta hydrolase"/>
    <property type="match status" value="1"/>
</dbReference>
<dbReference type="RefSeq" id="WP_145809931.1">
    <property type="nucleotide sequence ID" value="NZ_VIVK01000001.1"/>
</dbReference>
<keyword evidence="3" id="KW-1185">Reference proteome</keyword>
<evidence type="ECO:0000313" key="2">
    <source>
        <dbReference type="EMBL" id="TWD83412.1"/>
    </source>
</evidence>
<evidence type="ECO:0000259" key="1">
    <source>
        <dbReference type="Pfam" id="PF12697"/>
    </source>
</evidence>
<comment type="caution">
    <text evidence="2">The sequence shown here is derived from an EMBL/GenBank/DDBJ whole genome shotgun (WGS) entry which is preliminary data.</text>
</comment>
<dbReference type="SUPFAM" id="SSF53474">
    <property type="entry name" value="alpha/beta-Hydrolases"/>
    <property type="match status" value="1"/>
</dbReference>
<dbReference type="AlphaFoldDB" id="A0A561BXG4"/>
<proteinExistence type="predicted"/>
<evidence type="ECO:0000313" key="3">
    <source>
        <dbReference type="Proteomes" id="UP000318380"/>
    </source>
</evidence>
<reference evidence="2 3" key="1">
    <citation type="submission" date="2019-06" db="EMBL/GenBank/DDBJ databases">
        <title>Sequencing the genomes of 1000 actinobacteria strains.</title>
        <authorList>
            <person name="Klenk H.-P."/>
        </authorList>
    </citation>
    <scope>NUCLEOTIDE SEQUENCE [LARGE SCALE GENOMIC DNA]</scope>
    <source>
        <strain evidence="2 3">DSM 24683</strain>
    </source>
</reference>
<dbReference type="GO" id="GO:0016787">
    <property type="term" value="F:hydrolase activity"/>
    <property type="evidence" value="ECO:0007669"/>
    <property type="project" value="UniProtKB-KW"/>
</dbReference>
<dbReference type="Pfam" id="PF12697">
    <property type="entry name" value="Abhydrolase_6"/>
    <property type="match status" value="1"/>
</dbReference>
<gene>
    <name evidence="2" type="ORF">FB561_4574</name>
</gene>
<dbReference type="InterPro" id="IPR029058">
    <property type="entry name" value="AB_hydrolase_fold"/>
</dbReference>
<sequence length="238" mass="24982">MQLASTVWDGGGRVVVLLHGMMGCAEQFWQVGPALAELGYRAVALDLPGHGESPSAAAADLGLFASSVVEAVGAEPELAIGHSLGAVVLAEALPALRPSRVVYVDVPLADDRGSSPSAQELAATFATAKAGRTVEALTISRPEWTDQDRQVEAAAARRFDVGTAVAVELAYAKNPRTRPPGTDRPSLVIRAEPSRYVSAARAAVLRELGFEVRSIAGAGHSVWYGHFPEFMAALDGWV</sequence>
<dbReference type="PANTHER" id="PTHR43194">
    <property type="entry name" value="HYDROLASE ALPHA/BETA FOLD FAMILY"/>
    <property type="match status" value="1"/>
</dbReference>
<dbReference type="InterPro" id="IPR050228">
    <property type="entry name" value="Carboxylesterase_BioH"/>
</dbReference>
<dbReference type="OrthoDB" id="2987348at2"/>
<organism evidence="2 3">
    <name type="scientific">Kribbella amoyensis</name>
    <dbReference type="NCBI Taxonomy" id="996641"/>
    <lineage>
        <taxon>Bacteria</taxon>
        <taxon>Bacillati</taxon>
        <taxon>Actinomycetota</taxon>
        <taxon>Actinomycetes</taxon>
        <taxon>Propionibacteriales</taxon>
        <taxon>Kribbellaceae</taxon>
        <taxon>Kribbella</taxon>
    </lineage>
</organism>
<protein>
    <submittedName>
        <fullName evidence="2">Alpha/beta hydrolase family protein</fullName>
    </submittedName>
</protein>
<dbReference type="InterPro" id="IPR000073">
    <property type="entry name" value="AB_hydrolase_1"/>
</dbReference>
<dbReference type="PANTHER" id="PTHR43194:SF2">
    <property type="entry name" value="PEROXISOMAL MEMBRANE PROTEIN LPX1"/>
    <property type="match status" value="1"/>
</dbReference>
<accession>A0A561BXG4</accession>
<dbReference type="EMBL" id="VIVK01000001">
    <property type="protein sequence ID" value="TWD83412.1"/>
    <property type="molecule type" value="Genomic_DNA"/>
</dbReference>